<dbReference type="Proteomes" id="UP001147005">
    <property type="component" value="Unassembled WGS sequence"/>
</dbReference>
<dbReference type="NCBIfam" id="TIGR03976">
    <property type="entry name" value="chp_LLNDYxLRE"/>
    <property type="match status" value="1"/>
</dbReference>
<evidence type="ECO:0000313" key="2">
    <source>
        <dbReference type="Proteomes" id="UP001147005"/>
    </source>
</evidence>
<dbReference type="AlphaFoldDB" id="A0A9X4JN21"/>
<dbReference type="InterPro" id="IPR023974">
    <property type="entry name" value="HxsD"/>
</dbReference>
<accession>A0A9X4JN21</accession>
<organism evidence="1 2">
    <name type="scientific">Citrobacter portucalensis</name>
    <dbReference type="NCBI Taxonomy" id="1639133"/>
    <lineage>
        <taxon>Bacteria</taxon>
        <taxon>Pseudomonadati</taxon>
        <taxon>Pseudomonadota</taxon>
        <taxon>Gammaproteobacteria</taxon>
        <taxon>Enterobacterales</taxon>
        <taxon>Enterobacteriaceae</taxon>
        <taxon>Citrobacter</taxon>
        <taxon>Citrobacter freundii complex</taxon>
    </lineage>
</organism>
<sequence>MPAIPATTHAHQVQRANKQGQLISWPFQKVMMMGNVVQGRNALGEFFMLSLNKEFYCPEAIMKSCYALTDDYFIHVVKLTNDSTGIYFYNKVDNAYDIGKAAKNFLQLLNENQMRQIVLQETSSLHEEIIKKAFSPAVSFINVQNKSDDLTILVSAV</sequence>
<dbReference type="RefSeq" id="WP_275398306.1">
    <property type="nucleotide sequence ID" value="NZ_JAKIHW010000022.1"/>
</dbReference>
<protein>
    <submittedName>
        <fullName evidence="1">His-Xaa-Ser system protein HxsD</fullName>
    </submittedName>
</protein>
<dbReference type="EMBL" id="JAKIHW010000022">
    <property type="protein sequence ID" value="MDE9619861.1"/>
    <property type="molecule type" value="Genomic_DNA"/>
</dbReference>
<reference evidence="1" key="1">
    <citation type="submission" date="2022-01" db="EMBL/GenBank/DDBJ databases">
        <title>Genetic Characterization of Carbapenem-resistant Citrobacter spp. from China: a multicenter study.</title>
        <authorList>
            <person name="Ye L."/>
        </authorList>
    </citation>
    <scope>NUCLEOTIDE SEQUENCE</scope>
    <source>
        <strain evidence="1">IR5432</strain>
    </source>
</reference>
<name>A0A9X4JN21_9ENTR</name>
<gene>
    <name evidence="1" type="primary">hxsD</name>
    <name evidence="1" type="ORF">L2111_17545</name>
</gene>
<proteinExistence type="predicted"/>
<evidence type="ECO:0000313" key="1">
    <source>
        <dbReference type="EMBL" id="MDE9619861.1"/>
    </source>
</evidence>
<comment type="caution">
    <text evidence="1">The sequence shown here is derived from an EMBL/GenBank/DDBJ whole genome shotgun (WGS) entry which is preliminary data.</text>
</comment>